<dbReference type="GO" id="GO:0003677">
    <property type="term" value="F:DNA binding"/>
    <property type="evidence" value="ECO:0007669"/>
    <property type="project" value="UniProtKB-KW"/>
</dbReference>
<proteinExistence type="predicted"/>
<keyword evidence="3" id="KW-1185">Reference proteome</keyword>
<reference evidence="2" key="2">
    <citation type="submission" date="2020-09" db="EMBL/GenBank/DDBJ databases">
        <authorList>
            <person name="Sun Q."/>
            <person name="Ohkuma M."/>
        </authorList>
    </citation>
    <scope>NUCLEOTIDE SEQUENCE</scope>
    <source>
        <strain evidence="2">JCM 3172</strain>
    </source>
</reference>
<dbReference type="EMBL" id="BMQQ01000009">
    <property type="protein sequence ID" value="GGT33757.1"/>
    <property type="molecule type" value="Genomic_DNA"/>
</dbReference>
<dbReference type="SUPFAM" id="SSF47413">
    <property type="entry name" value="lambda repressor-like DNA-binding domains"/>
    <property type="match status" value="1"/>
</dbReference>
<evidence type="ECO:0000313" key="3">
    <source>
        <dbReference type="Proteomes" id="UP000619486"/>
    </source>
</evidence>
<accession>A0A918H331</accession>
<dbReference type="SMART" id="SM00530">
    <property type="entry name" value="HTH_XRE"/>
    <property type="match status" value="2"/>
</dbReference>
<protein>
    <submittedName>
        <fullName evidence="2">DNA-binding protein</fullName>
    </submittedName>
</protein>
<dbReference type="InterPro" id="IPR001387">
    <property type="entry name" value="Cro/C1-type_HTH"/>
</dbReference>
<evidence type="ECO:0000259" key="1">
    <source>
        <dbReference type="PROSITE" id="PS50943"/>
    </source>
</evidence>
<comment type="caution">
    <text evidence="2">The sequence shown here is derived from an EMBL/GenBank/DDBJ whole genome shotgun (WGS) entry which is preliminary data.</text>
</comment>
<dbReference type="InterPro" id="IPR010982">
    <property type="entry name" value="Lambda_DNA-bd_dom_sf"/>
</dbReference>
<reference evidence="2" key="1">
    <citation type="journal article" date="2014" name="Int. J. Syst. Evol. Microbiol.">
        <title>Complete genome sequence of Corynebacterium casei LMG S-19264T (=DSM 44701T), isolated from a smear-ripened cheese.</title>
        <authorList>
            <consortium name="US DOE Joint Genome Institute (JGI-PGF)"/>
            <person name="Walter F."/>
            <person name="Albersmeier A."/>
            <person name="Kalinowski J."/>
            <person name="Ruckert C."/>
        </authorList>
    </citation>
    <scope>NUCLEOTIDE SEQUENCE</scope>
    <source>
        <strain evidence="2">JCM 3172</strain>
    </source>
</reference>
<gene>
    <name evidence="2" type="ORF">GCM10014713_29370</name>
</gene>
<evidence type="ECO:0000313" key="2">
    <source>
        <dbReference type="EMBL" id="GGT33757.1"/>
    </source>
</evidence>
<feature type="domain" description="HTH cro/C1-type" evidence="1">
    <location>
        <begin position="98"/>
        <end position="153"/>
    </location>
</feature>
<dbReference type="Proteomes" id="UP000619486">
    <property type="component" value="Unassembled WGS sequence"/>
</dbReference>
<organism evidence="2 3">
    <name type="scientific">Streptomyces purpureus</name>
    <dbReference type="NCBI Taxonomy" id="1951"/>
    <lineage>
        <taxon>Bacteria</taxon>
        <taxon>Bacillati</taxon>
        <taxon>Actinomycetota</taxon>
        <taxon>Actinomycetes</taxon>
        <taxon>Kitasatosporales</taxon>
        <taxon>Streptomycetaceae</taxon>
        <taxon>Streptomyces</taxon>
    </lineage>
</organism>
<keyword evidence="2" id="KW-0238">DNA-binding</keyword>
<dbReference type="AlphaFoldDB" id="A0A918H331"/>
<dbReference type="CDD" id="cd00093">
    <property type="entry name" value="HTH_XRE"/>
    <property type="match status" value="1"/>
</dbReference>
<dbReference type="PROSITE" id="PS50943">
    <property type="entry name" value="HTH_CROC1"/>
    <property type="match status" value="1"/>
</dbReference>
<dbReference type="Gene3D" id="1.10.260.40">
    <property type="entry name" value="lambda repressor-like DNA-binding domains"/>
    <property type="match status" value="2"/>
</dbReference>
<sequence>MALGEHTVAIGDHRSYRGRVQSSPPFNAPAARRLREALGMAPGHVAYGLRAQYGLMVTPDTVIAWERGHLPPTARELTALAGVLWCAPAELLAAATTLKEHRMARGIPPEDLARRVGLDAGAYRRMEESNRWKGNERQTGALAEALGLTPRALVAATGRAAELAEVLKDAATTRWQAYVKPVAKLVALDRAALERVLQQLHGEYHARMAATSSWGASGGSGESGREFLDRISDHFWELAGG</sequence>
<name>A0A918H331_9ACTN</name>